<feature type="compositionally biased region" description="Low complexity" evidence="1">
    <location>
        <begin position="77"/>
        <end position="95"/>
    </location>
</feature>
<feature type="compositionally biased region" description="Low complexity" evidence="1">
    <location>
        <begin position="165"/>
        <end position="182"/>
    </location>
</feature>
<feature type="region of interest" description="Disordered" evidence="1">
    <location>
        <begin position="72"/>
        <end position="207"/>
    </location>
</feature>
<evidence type="ECO:0000313" key="3">
    <source>
        <dbReference type="Proteomes" id="UP000054498"/>
    </source>
</evidence>
<organism evidence="2 3">
    <name type="scientific">Monoraphidium neglectum</name>
    <dbReference type="NCBI Taxonomy" id="145388"/>
    <lineage>
        <taxon>Eukaryota</taxon>
        <taxon>Viridiplantae</taxon>
        <taxon>Chlorophyta</taxon>
        <taxon>core chlorophytes</taxon>
        <taxon>Chlorophyceae</taxon>
        <taxon>CS clade</taxon>
        <taxon>Sphaeropleales</taxon>
        <taxon>Selenastraceae</taxon>
        <taxon>Monoraphidium</taxon>
    </lineage>
</organism>
<dbReference type="Proteomes" id="UP000054498">
    <property type="component" value="Unassembled WGS sequence"/>
</dbReference>
<protein>
    <submittedName>
        <fullName evidence="2">Uncharacterized protein</fullName>
    </submittedName>
</protein>
<dbReference type="EMBL" id="KK105839">
    <property type="protein sequence ID" value="KIY92221.1"/>
    <property type="molecule type" value="Genomic_DNA"/>
</dbReference>
<dbReference type="GeneID" id="25733435"/>
<dbReference type="AlphaFoldDB" id="A0A0D2LQM0"/>
<name>A0A0D2LQM0_9CHLO</name>
<feature type="compositionally biased region" description="Basic and acidic residues" evidence="1">
    <location>
        <begin position="197"/>
        <end position="207"/>
    </location>
</feature>
<feature type="compositionally biased region" description="Low complexity" evidence="1">
    <location>
        <begin position="146"/>
        <end position="157"/>
    </location>
</feature>
<feature type="compositionally biased region" description="Low complexity" evidence="1">
    <location>
        <begin position="121"/>
        <end position="131"/>
    </location>
</feature>
<dbReference type="KEGG" id="mng:MNEG_15743"/>
<feature type="region of interest" description="Disordered" evidence="1">
    <location>
        <begin position="22"/>
        <end position="50"/>
    </location>
</feature>
<feature type="compositionally biased region" description="Low complexity" evidence="1">
    <location>
        <begin position="103"/>
        <end position="113"/>
    </location>
</feature>
<keyword evidence="3" id="KW-1185">Reference proteome</keyword>
<proteinExistence type="predicted"/>
<gene>
    <name evidence="2" type="ORF">MNEG_15743</name>
</gene>
<feature type="compositionally biased region" description="Pro residues" evidence="1">
    <location>
        <begin position="132"/>
        <end position="145"/>
    </location>
</feature>
<dbReference type="RefSeq" id="XP_013891241.1">
    <property type="nucleotide sequence ID" value="XM_014035787.1"/>
</dbReference>
<sequence length="224" mass="21801">MRDAFVAAPELVEAYGAQQLPALLDAPPSDGAAPQEGDGARKQPFSDRVNALFSKRMTSLRRDLAHVSDLMRDSLTPGGRASDPGAAAAAAAAEAAGGGRGPGAARAAAADAGTELSSFRSGPSASQGPSSAVPPPFDPEAPLLPPASSAAGGAAEPRAPPAGPAPAEAVSGAPRKPAGGAAADERAVASRLEGGLEEAHGGGRGLAVDDVKIAALAGEVEPGR</sequence>
<accession>A0A0D2LQM0</accession>
<dbReference type="STRING" id="145388.A0A0D2LQM0"/>
<evidence type="ECO:0000313" key="2">
    <source>
        <dbReference type="EMBL" id="KIY92221.1"/>
    </source>
</evidence>
<reference evidence="2 3" key="1">
    <citation type="journal article" date="2013" name="BMC Genomics">
        <title>Reconstruction of the lipid metabolism for the microalga Monoraphidium neglectum from its genome sequence reveals characteristics suitable for biofuel production.</title>
        <authorList>
            <person name="Bogen C."/>
            <person name="Al-Dilaimi A."/>
            <person name="Albersmeier A."/>
            <person name="Wichmann J."/>
            <person name="Grundmann M."/>
            <person name="Rupp O."/>
            <person name="Lauersen K.J."/>
            <person name="Blifernez-Klassen O."/>
            <person name="Kalinowski J."/>
            <person name="Goesmann A."/>
            <person name="Mussgnug J.H."/>
            <person name="Kruse O."/>
        </authorList>
    </citation>
    <scope>NUCLEOTIDE SEQUENCE [LARGE SCALE GENOMIC DNA]</scope>
    <source>
        <strain evidence="2 3">SAG 48.87</strain>
    </source>
</reference>
<evidence type="ECO:0000256" key="1">
    <source>
        <dbReference type="SAM" id="MobiDB-lite"/>
    </source>
</evidence>